<dbReference type="Proteomes" id="UP000324832">
    <property type="component" value="Unassembled WGS sequence"/>
</dbReference>
<reference evidence="1 2" key="1">
    <citation type="submission" date="2017-07" db="EMBL/GenBank/DDBJ databases">
        <authorList>
            <person name="Talla V."/>
            <person name="Backstrom N."/>
        </authorList>
    </citation>
    <scope>NUCLEOTIDE SEQUENCE [LARGE SCALE GENOMIC DNA]</scope>
</reference>
<dbReference type="AlphaFoldDB" id="A0A5E4QDA5"/>
<organism evidence="1 2">
    <name type="scientific">Leptidea sinapis</name>
    <dbReference type="NCBI Taxonomy" id="189913"/>
    <lineage>
        <taxon>Eukaryota</taxon>
        <taxon>Metazoa</taxon>
        <taxon>Ecdysozoa</taxon>
        <taxon>Arthropoda</taxon>
        <taxon>Hexapoda</taxon>
        <taxon>Insecta</taxon>
        <taxon>Pterygota</taxon>
        <taxon>Neoptera</taxon>
        <taxon>Endopterygota</taxon>
        <taxon>Lepidoptera</taxon>
        <taxon>Glossata</taxon>
        <taxon>Ditrysia</taxon>
        <taxon>Papilionoidea</taxon>
        <taxon>Pieridae</taxon>
        <taxon>Dismorphiinae</taxon>
        <taxon>Leptidea</taxon>
    </lineage>
</organism>
<gene>
    <name evidence="1" type="ORF">LSINAPIS_LOCUS7391</name>
</gene>
<keyword evidence="2" id="KW-1185">Reference proteome</keyword>
<sequence length="73" mass="8344">MNDKPTFGYKDGFRTTREQRTCCAKEEDIVSAKIPPAYRDYCAQKVSCEIVILIVVRRKQKTVAAFTNLLSIN</sequence>
<dbReference type="EMBL" id="FZQP02002448">
    <property type="protein sequence ID" value="VVC95748.1"/>
    <property type="molecule type" value="Genomic_DNA"/>
</dbReference>
<protein>
    <submittedName>
        <fullName evidence="1">Uncharacterized protein</fullName>
    </submittedName>
</protein>
<name>A0A5E4QDA5_9NEOP</name>
<evidence type="ECO:0000313" key="2">
    <source>
        <dbReference type="Proteomes" id="UP000324832"/>
    </source>
</evidence>
<evidence type="ECO:0000313" key="1">
    <source>
        <dbReference type="EMBL" id="VVC95748.1"/>
    </source>
</evidence>
<proteinExistence type="predicted"/>
<accession>A0A5E4QDA5</accession>